<keyword evidence="2" id="KW-0560">Oxidoreductase</keyword>
<protein>
    <recommendedName>
        <fullName evidence="4">D-isomer specific 2-hydroxyacid dehydrogenase NAD-binding domain-containing protein</fullName>
    </recommendedName>
</protein>
<evidence type="ECO:0000256" key="2">
    <source>
        <dbReference type="ARBA" id="ARBA00023002"/>
    </source>
</evidence>
<keyword evidence="6" id="KW-1185">Reference proteome</keyword>
<reference evidence="5 6" key="1">
    <citation type="submission" date="2019-10" db="EMBL/GenBank/DDBJ databases">
        <title>Georgenia wutianyii sp. nov. and Georgenia yuyongxinii sp. nov. isolated from plateau pika (Ochotona curzoniae) in the Qinghai-Tibet plateau of China.</title>
        <authorList>
            <person name="Tian Z."/>
        </authorList>
    </citation>
    <scope>NUCLEOTIDE SEQUENCE [LARGE SCALE GENOMIC DNA]</scope>
    <source>
        <strain evidence="5 6">JCM 19765</strain>
    </source>
</reference>
<dbReference type="SUPFAM" id="SSF51735">
    <property type="entry name" value="NAD(P)-binding Rossmann-fold domains"/>
    <property type="match status" value="1"/>
</dbReference>
<dbReference type="InterPro" id="IPR006140">
    <property type="entry name" value="D-isomer_DH_NAD-bd"/>
</dbReference>
<evidence type="ECO:0000313" key="5">
    <source>
        <dbReference type="EMBL" id="MPV36453.1"/>
    </source>
</evidence>
<dbReference type="GO" id="GO:0016491">
    <property type="term" value="F:oxidoreductase activity"/>
    <property type="evidence" value="ECO:0007669"/>
    <property type="project" value="UniProtKB-KW"/>
</dbReference>
<dbReference type="EMBL" id="WHPC01000012">
    <property type="protein sequence ID" value="MPV36453.1"/>
    <property type="molecule type" value="Genomic_DNA"/>
</dbReference>
<sequence length="338" mass="35574">MLHPKTDLRIFVAMTQPEFDRLFAPESAAALESLGEVTMGTGGPKVEVPADVGASHDVLVTSWATAPFPSASVVGPRLSLAAHAAGSVRGLFPRETLEGGLRLTQGGAAPMALAVAEMALTLSLALLRNLHQHDRELQRTRDWQAGGSGRLGRAIHARRVGIVGLGRSGAHYARMVRGLGAEHVVAFDPFATAERAAELGVELVGLDELFAGSDLVAIHAPSTPETHRMVGAHQLGLLPDGAVIVNTARSWSVDQAALLAELESGRLSAGLDVFDTEPLPADSPFFGRDNVLLTPHVAGGTVEARLGQGETVVAELRRHAEGEPLEHEVTLAAYDRLA</sequence>
<dbReference type="AlphaFoldDB" id="A0A6N7EH14"/>
<comment type="caution">
    <text evidence="5">The sequence shown here is derived from an EMBL/GenBank/DDBJ whole genome shotgun (WGS) entry which is preliminary data.</text>
</comment>
<evidence type="ECO:0000256" key="3">
    <source>
        <dbReference type="ARBA" id="ARBA00023027"/>
    </source>
</evidence>
<dbReference type="InterPro" id="IPR050857">
    <property type="entry name" value="D-2-hydroxyacid_DH"/>
</dbReference>
<name>A0A6N7EH14_9MICO</name>
<evidence type="ECO:0000259" key="4">
    <source>
        <dbReference type="Pfam" id="PF02826"/>
    </source>
</evidence>
<feature type="domain" description="D-isomer specific 2-hydroxyacid dehydrogenase NAD-binding" evidence="4">
    <location>
        <begin position="121"/>
        <end position="298"/>
    </location>
</feature>
<evidence type="ECO:0000313" key="6">
    <source>
        <dbReference type="Proteomes" id="UP000437709"/>
    </source>
</evidence>
<organism evidence="5 6">
    <name type="scientific">Georgenia subflava</name>
    <dbReference type="NCBI Taxonomy" id="1622177"/>
    <lineage>
        <taxon>Bacteria</taxon>
        <taxon>Bacillati</taxon>
        <taxon>Actinomycetota</taxon>
        <taxon>Actinomycetes</taxon>
        <taxon>Micrococcales</taxon>
        <taxon>Bogoriellaceae</taxon>
        <taxon>Georgenia</taxon>
    </lineage>
</organism>
<dbReference type="RefSeq" id="WP_152193308.1">
    <property type="nucleotide sequence ID" value="NZ_VUKD01000001.1"/>
</dbReference>
<keyword evidence="3" id="KW-0520">NAD</keyword>
<dbReference type="PANTHER" id="PTHR42789">
    <property type="entry name" value="D-ISOMER SPECIFIC 2-HYDROXYACID DEHYDROGENASE FAMILY PROTEIN (AFU_ORTHOLOGUE AFUA_6G10090)"/>
    <property type="match status" value="1"/>
</dbReference>
<accession>A0A6N7EH14</accession>
<evidence type="ECO:0000256" key="1">
    <source>
        <dbReference type="ARBA" id="ARBA00005854"/>
    </source>
</evidence>
<dbReference type="CDD" id="cd12167">
    <property type="entry name" value="2-Hacid_dh_8"/>
    <property type="match status" value="1"/>
</dbReference>
<comment type="similarity">
    <text evidence="1">Belongs to the D-isomer specific 2-hydroxyacid dehydrogenase family.</text>
</comment>
<dbReference type="Gene3D" id="3.40.50.720">
    <property type="entry name" value="NAD(P)-binding Rossmann-like Domain"/>
    <property type="match status" value="2"/>
</dbReference>
<dbReference type="Pfam" id="PF02826">
    <property type="entry name" value="2-Hacid_dh_C"/>
    <property type="match status" value="1"/>
</dbReference>
<gene>
    <name evidence="5" type="ORF">GB881_05195</name>
</gene>
<dbReference type="Proteomes" id="UP000437709">
    <property type="component" value="Unassembled WGS sequence"/>
</dbReference>
<dbReference type="GO" id="GO:0051287">
    <property type="term" value="F:NAD binding"/>
    <property type="evidence" value="ECO:0007669"/>
    <property type="project" value="InterPro"/>
</dbReference>
<dbReference type="InterPro" id="IPR036291">
    <property type="entry name" value="NAD(P)-bd_dom_sf"/>
</dbReference>
<proteinExistence type="inferred from homology"/>
<dbReference type="OrthoDB" id="4324715at2"/>
<dbReference type="PANTHER" id="PTHR42789:SF1">
    <property type="entry name" value="D-ISOMER SPECIFIC 2-HYDROXYACID DEHYDROGENASE FAMILY PROTEIN (AFU_ORTHOLOGUE AFUA_6G10090)"/>
    <property type="match status" value="1"/>
</dbReference>